<evidence type="ECO:0000256" key="4">
    <source>
        <dbReference type="ARBA" id="ARBA00022989"/>
    </source>
</evidence>
<dbReference type="GO" id="GO:0005789">
    <property type="term" value="C:endoplasmic reticulum membrane"/>
    <property type="evidence" value="ECO:0007669"/>
    <property type="project" value="UniProtKB-SubCell"/>
</dbReference>
<protein>
    <recommendedName>
        <fullName evidence="6">Reticulon-like protein</fullName>
    </recommendedName>
</protein>
<keyword evidence="2 6" id="KW-0812">Transmembrane</keyword>
<evidence type="ECO:0000256" key="3">
    <source>
        <dbReference type="ARBA" id="ARBA00022824"/>
    </source>
</evidence>
<dbReference type="PROSITE" id="PS50845">
    <property type="entry name" value="RETICULON"/>
    <property type="match status" value="1"/>
</dbReference>
<reference evidence="9 10" key="1">
    <citation type="submission" date="2009-08" db="EMBL/GenBank/DDBJ databases">
        <title>The Genome Sequence of Spizellomyces punctatus strain DAOM BR117.</title>
        <authorList>
            <consortium name="The Broad Institute Genome Sequencing Platform"/>
            <person name="Russ C."/>
            <person name="Cuomo C."/>
            <person name="Shea T."/>
            <person name="Young S.K."/>
            <person name="Zeng Q."/>
            <person name="Koehrsen M."/>
            <person name="Haas B."/>
            <person name="Borodovsky M."/>
            <person name="Guigo R."/>
            <person name="Alvarado L."/>
            <person name="Berlin A."/>
            <person name="Bochicchio J."/>
            <person name="Borenstein D."/>
            <person name="Chapman S."/>
            <person name="Chen Z."/>
            <person name="Engels R."/>
            <person name="Freedman E."/>
            <person name="Gellesch M."/>
            <person name="Goldberg J."/>
            <person name="Griggs A."/>
            <person name="Gujja S."/>
            <person name="Heiman D."/>
            <person name="Hepburn T."/>
            <person name="Howarth C."/>
            <person name="Jen D."/>
            <person name="Larson L."/>
            <person name="Lewis B."/>
            <person name="Mehta T."/>
            <person name="Park D."/>
            <person name="Pearson M."/>
            <person name="Roberts A."/>
            <person name="Saif S."/>
            <person name="Shenoy N."/>
            <person name="Sisk P."/>
            <person name="Stolte C."/>
            <person name="Sykes S."/>
            <person name="Thomson T."/>
            <person name="Walk T."/>
            <person name="White J."/>
            <person name="Yandava C."/>
            <person name="Burger G."/>
            <person name="Gray M.W."/>
            <person name="Holland P.W.H."/>
            <person name="King N."/>
            <person name="Lang F.B.F."/>
            <person name="Roger A.J."/>
            <person name="Ruiz-Trillo I."/>
            <person name="Lander E."/>
            <person name="Nusbaum C."/>
        </authorList>
    </citation>
    <scope>NUCLEOTIDE SEQUENCE [LARGE SCALE GENOMIC DNA]</scope>
    <source>
        <strain evidence="9 10">DAOM BR117</strain>
    </source>
</reference>
<dbReference type="InterPro" id="IPR003388">
    <property type="entry name" value="Reticulon"/>
</dbReference>
<evidence type="ECO:0000256" key="1">
    <source>
        <dbReference type="ARBA" id="ARBA00004477"/>
    </source>
</evidence>
<evidence type="ECO:0000259" key="8">
    <source>
        <dbReference type="PROSITE" id="PS50845"/>
    </source>
</evidence>
<feature type="transmembrane region" description="Helical" evidence="6">
    <location>
        <begin position="222"/>
        <end position="245"/>
    </location>
</feature>
<feature type="region of interest" description="Disordered" evidence="7">
    <location>
        <begin position="17"/>
        <end position="38"/>
    </location>
</feature>
<dbReference type="Pfam" id="PF02453">
    <property type="entry name" value="Reticulon"/>
    <property type="match status" value="1"/>
</dbReference>
<keyword evidence="3 6" id="KW-0256">Endoplasmic reticulum</keyword>
<dbReference type="GeneID" id="27687832"/>
<gene>
    <name evidence="9" type="ORF">SPPG_04380</name>
</gene>
<feature type="domain" description="Reticulon" evidence="8">
    <location>
        <begin position="92"/>
        <end position="295"/>
    </location>
</feature>
<evidence type="ECO:0000313" key="10">
    <source>
        <dbReference type="Proteomes" id="UP000053201"/>
    </source>
</evidence>
<proteinExistence type="predicted"/>
<keyword evidence="10" id="KW-1185">Reference proteome</keyword>
<dbReference type="OrthoDB" id="567788at2759"/>
<evidence type="ECO:0000256" key="5">
    <source>
        <dbReference type="ARBA" id="ARBA00023136"/>
    </source>
</evidence>
<keyword evidence="5 6" id="KW-0472">Membrane</keyword>
<feature type="transmembrane region" description="Helical" evidence="6">
    <location>
        <begin position="126"/>
        <end position="147"/>
    </location>
</feature>
<sequence>MSDVSTDSHFLSANATDTDSTATSALPPTIQDIFPGANPNSATKEDLRTMDSNVDTTVSTPMAVHHDVGGGKARVTEGGVTTDKSVYVKSYIRSLLLWERPLYSLAAVSTLLSLNYALTHYSPIRILSFLLASATFANMVFVNLWVYSGSLFVNVQQHGGVKKPPTMWFLDHANRQPVNRNLVRDWVDFVVDTINLAFSYVASIIAVDDNVRSAKALLFTGFVYLLSGYISSSTLFYTAVILTFATPRLYLANRAQIDTYLHTASDAFAKHTHKITDSLSIYLNTAAARARMKVEEAKGKVKKHE</sequence>
<dbReference type="InParanoid" id="A0A0L0HEZ4"/>
<keyword evidence="4 6" id="KW-1133">Transmembrane helix</keyword>
<evidence type="ECO:0000313" key="9">
    <source>
        <dbReference type="EMBL" id="KND00036.1"/>
    </source>
</evidence>
<evidence type="ECO:0000256" key="6">
    <source>
        <dbReference type="RuleBase" id="RU363132"/>
    </source>
</evidence>
<comment type="subcellular location">
    <subcellularLocation>
        <location evidence="1 6">Endoplasmic reticulum membrane</location>
        <topology evidence="1 6">Multi-pass membrane protein</topology>
    </subcellularLocation>
</comment>
<name>A0A0L0HEZ4_SPIPD</name>
<dbReference type="RefSeq" id="XP_016608075.1">
    <property type="nucleotide sequence ID" value="XM_016752620.1"/>
</dbReference>
<evidence type="ECO:0000256" key="7">
    <source>
        <dbReference type="SAM" id="MobiDB-lite"/>
    </source>
</evidence>
<dbReference type="AlphaFoldDB" id="A0A0L0HEZ4"/>
<evidence type="ECO:0000256" key="2">
    <source>
        <dbReference type="ARBA" id="ARBA00022692"/>
    </source>
</evidence>
<organism evidence="9 10">
    <name type="scientific">Spizellomyces punctatus (strain DAOM BR117)</name>
    <dbReference type="NCBI Taxonomy" id="645134"/>
    <lineage>
        <taxon>Eukaryota</taxon>
        <taxon>Fungi</taxon>
        <taxon>Fungi incertae sedis</taxon>
        <taxon>Chytridiomycota</taxon>
        <taxon>Chytridiomycota incertae sedis</taxon>
        <taxon>Chytridiomycetes</taxon>
        <taxon>Spizellomycetales</taxon>
        <taxon>Spizellomycetaceae</taxon>
        <taxon>Spizellomyces</taxon>
    </lineage>
</organism>
<dbReference type="EMBL" id="KQ257456">
    <property type="protein sequence ID" value="KND00036.1"/>
    <property type="molecule type" value="Genomic_DNA"/>
</dbReference>
<dbReference type="OMA" id="WTLAKYV"/>
<dbReference type="VEuPathDB" id="FungiDB:SPPG_04380"/>
<dbReference type="STRING" id="645134.A0A0L0HEZ4"/>
<dbReference type="Proteomes" id="UP000053201">
    <property type="component" value="Unassembled WGS sequence"/>
</dbReference>
<accession>A0A0L0HEZ4</accession>